<dbReference type="CDD" id="cd19079">
    <property type="entry name" value="AKR_EcYajO-like"/>
    <property type="match status" value="1"/>
</dbReference>
<dbReference type="GO" id="GO:0005829">
    <property type="term" value="C:cytosol"/>
    <property type="evidence" value="ECO:0007669"/>
    <property type="project" value="UniProtKB-ARBA"/>
</dbReference>
<proteinExistence type="predicted"/>
<dbReference type="OrthoDB" id="1720422at2759"/>
<name>A0A2J6S660_HYAVF</name>
<keyword evidence="1" id="KW-0560">Oxidoreductase</keyword>
<evidence type="ECO:0000256" key="1">
    <source>
        <dbReference type="ARBA" id="ARBA00023002"/>
    </source>
</evidence>
<dbReference type="GO" id="GO:0016491">
    <property type="term" value="F:oxidoreductase activity"/>
    <property type="evidence" value="ECO:0007669"/>
    <property type="project" value="UniProtKB-KW"/>
</dbReference>
<dbReference type="InterPro" id="IPR050523">
    <property type="entry name" value="AKR_Detox_Biosynth"/>
</dbReference>
<dbReference type="Gene3D" id="3.20.20.100">
    <property type="entry name" value="NADP-dependent oxidoreductase domain"/>
    <property type="match status" value="1"/>
</dbReference>
<dbReference type="EMBL" id="KZ613939">
    <property type="protein sequence ID" value="PMD46244.1"/>
    <property type="molecule type" value="Genomic_DNA"/>
</dbReference>
<protein>
    <submittedName>
        <fullName evidence="3">Aldo-keto reductase-like protein</fullName>
    </submittedName>
</protein>
<dbReference type="AlphaFoldDB" id="A0A2J6S660"/>
<dbReference type="FunFam" id="3.20.20.100:FF:000004">
    <property type="entry name" value="Oxidoreductase, aldo/keto reductase"/>
    <property type="match status" value="1"/>
</dbReference>
<dbReference type="Pfam" id="PF00248">
    <property type="entry name" value="Aldo_ket_red"/>
    <property type="match status" value="1"/>
</dbReference>
<reference evidence="3 4" key="1">
    <citation type="submission" date="2016-04" db="EMBL/GenBank/DDBJ databases">
        <title>A degradative enzymes factory behind the ericoid mycorrhizal symbiosis.</title>
        <authorList>
            <consortium name="DOE Joint Genome Institute"/>
            <person name="Martino E."/>
            <person name="Morin E."/>
            <person name="Grelet G."/>
            <person name="Kuo A."/>
            <person name="Kohler A."/>
            <person name="Daghino S."/>
            <person name="Barry K."/>
            <person name="Choi C."/>
            <person name="Cichocki N."/>
            <person name="Clum A."/>
            <person name="Copeland A."/>
            <person name="Hainaut M."/>
            <person name="Haridas S."/>
            <person name="Labutti K."/>
            <person name="Lindquist E."/>
            <person name="Lipzen A."/>
            <person name="Khouja H.-R."/>
            <person name="Murat C."/>
            <person name="Ohm R."/>
            <person name="Olson A."/>
            <person name="Spatafora J."/>
            <person name="Veneault-Fourrey C."/>
            <person name="Henrissat B."/>
            <person name="Grigoriev I."/>
            <person name="Martin F."/>
            <person name="Perotto S."/>
        </authorList>
    </citation>
    <scope>NUCLEOTIDE SEQUENCE [LARGE SCALE GENOMIC DNA]</scope>
    <source>
        <strain evidence="3 4">F</strain>
    </source>
</reference>
<dbReference type="PANTHER" id="PTHR43364:SF15">
    <property type="entry name" value="ARYL-ALCOHOL DEHYDROGENASE AAD16-RELATED"/>
    <property type="match status" value="1"/>
</dbReference>
<organism evidence="3 4">
    <name type="scientific">Hyaloscypha variabilis (strain UAMH 11265 / GT02V1 / F)</name>
    <name type="common">Meliniomyces variabilis</name>
    <dbReference type="NCBI Taxonomy" id="1149755"/>
    <lineage>
        <taxon>Eukaryota</taxon>
        <taxon>Fungi</taxon>
        <taxon>Dikarya</taxon>
        <taxon>Ascomycota</taxon>
        <taxon>Pezizomycotina</taxon>
        <taxon>Leotiomycetes</taxon>
        <taxon>Helotiales</taxon>
        <taxon>Hyaloscyphaceae</taxon>
        <taxon>Hyaloscypha</taxon>
        <taxon>Hyaloscypha variabilis</taxon>
    </lineage>
</organism>
<feature type="domain" description="NADP-dependent oxidoreductase" evidence="2">
    <location>
        <begin position="23"/>
        <end position="342"/>
    </location>
</feature>
<dbReference type="PANTHER" id="PTHR43364">
    <property type="entry name" value="NADH-SPECIFIC METHYLGLYOXAL REDUCTASE-RELATED"/>
    <property type="match status" value="1"/>
</dbReference>
<evidence type="ECO:0000313" key="3">
    <source>
        <dbReference type="EMBL" id="PMD46244.1"/>
    </source>
</evidence>
<keyword evidence="4" id="KW-1185">Reference proteome</keyword>
<dbReference type="InterPro" id="IPR036812">
    <property type="entry name" value="NAD(P)_OxRdtase_dom_sf"/>
</dbReference>
<dbReference type="SUPFAM" id="SSF51430">
    <property type="entry name" value="NAD(P)-linked oxidoreductase"/>
    <property type="match status" value="1"/>
</dbReference>
<evidence type="ECO:0000259" key="2">
    <source>
        <dbReference type="Pfam" id="PF00248"/>
    </source>
</evidence>
<accession>A0A2J6S660</accession>
<dbReference type="InterPro" id="IPR023210">
    <property type="entry name" value="NADP_OxRdtase_dom"/>
</dbReference>
<gene>
    <name evidence="3" type="ORF">L207DRAFT_450534</name>
</gene>
<evidence type="ECO:0000313" key="4">
    <source>
        <dbReference type="Proteomes" id="UP000235786"/>
    </source>
</evidence>
<dbReference type="Proteomes" id="UP000235786">
    <property type="component" value="Unassembled WGS sequence"/>
</dbReference>
<sequence>MAGKSAPKMEYTKLGNSGLKISKVIFGCMSFGSSKWQDWVIDEEAALPLLKHAYDVGLNTWDTADVYSNGRSEEIIGKAIKQYKIPRNKIVILSKCYFGVSDDGSQPPIAAVSTNDGEMVNRVGLSRKHIIDAVDKSVERLGTYIDVLQIHRLDRDTPREEIMRALNDVVESGKVRYIGASSMAAWEFQTLQNIAGRKGWHKFVSMQNYYNLLYREEEREMIPYCRDVGVGLIPWSPIARGALARPFDNRTTIREKSDRMLAAMIRGKETEIDKRVIGRVEEVAKKHGVSMTTIATAWCLSKDKVNPIIGLSSKERIDQAVESVHFTSSGKLTAEDIAYLEEGYAPKERQGY</sequence>